<proteinExistence type="predicted"/>
<keyword evidence="1" id="KW-0472">Membrane</keyword>
<dbReference type="Proteomes" id="UP000193144">
    <property type="component" value="Unassembled WGS sequence"/>
</dbReference>
<name>A0A1Y2AA23_9PLEO</name>
<evidence type="ECO:0000313" key="2">
    <source>
        <dbReference type="EMBL" id="ORY19294.1"/>
    </source>
</evidence>
<dbReference type="AlphaFoldDB" id="A0A1Y2AA23"/>
<organism evidence="2 3">
    <name type="scientific">Clohesyomyces aquaticus</name>
    <dbReference type="NCBI Taxonomy" id="1231657"/>
    <lineage>
        <taxon>Eukaryota</taxon>
        <taxon>Fungi</taxon>
        <taxon>Dikarya</taxon>
        <taxon>Ascomycota</taxon>
        <taxon>Pezizomycotina</taxon>
        <taxon>Dothideomycetes</taxon>
        <taxon>Pleosporomycetidae</taxon>
        <taxon>Pleosporales</taxon>
        <taxon>Lindgomycetaceae</taxon>
        <taxon>Clohesyomyces</taxon>
    </lineage>
</organism>
<evidence type="ECO:0000256" key="1">
    <source>
        <dbReference type="SAM" id="Phobius"/>
    </source>
</evidence>
<evidence type="ECO:0000313" key="3">
    <source>
        <dbReference type="Proteomes" id="UP000193144"/>
    </source>
</evidence>
<dbReference type="STRING" id="1231657.A0A1Y2AA23"/>
<feature type="transmembrane region" description="Helical" evidence="1">
    <location>
        <begin position="41"/>
        <end position="63"/>
    </location>
</feature>
<reference evidence="2 3" key="1">
    <citation type="submission" date="2016-07" db="EMBL/GenBank/DDBJ databases">
        <title>Pervasive Adenine N6-methylation of Active Genes in Fungi.</title>
        <authorList>
            <consortium name="DOE Joint Genome Institute"/>
            <person name="Mondo S.J."/>
            <person name="Dannebaum R.O."/>
            <person name="Kuo R.C."/>
            <person name="Labutti K."/>
            <person name="Haridas S."/>
            <person name="Kuo A."/>
            <person name="Salamov A."/>
            <person name="Ahrendt S.R."/>
            <person name="Lipzen A."/>
            <person name="Sullivan W."/>
            <person name="Andreopoulos W.B."/>
            <person name="Clum A."/>
            <person name="Lindquist E."/>
            <person name="Daum C."/>
            <person name="Ramamoorthy G.K."/>
            <person name="Gryganskyi A."/>
            <person name="Culley D."/>
            <person name="Magnuson J.K."/>
            <person name="James T.Y."/>
            <person name="O'Malley M.A."/>
            <person name="Stajich J.E."/>
            <person name="Spatafora J.W."/>
            <person name="Visel A."/>
            <person name="Grigoriev I.V."/>
        </authorList>
    </citation>
    <scope>NUCLEOTIDE SEQUENCE [LARGE SCALE GENOMIC DNA]</scope>
    <source>
        <strain evidence="2 3">CBS 115471</strain>
    </source>
</reference>
<dbReference type="OrthoDB" id="10251412at2759"/>
<sequence length="135" mass="15553">MDFTKLQSINIDSVNNLMTLTSIPASILEAFIPEYGVLSQIMLKLLGFDIGLVVTASFLVYALRKGLQPVYHRSSQVYKSYFVSMIEIYGEQDLYYRFLERASEQKMGQDGSDSETENEMDFCVVREQCRGQRHR</sequence>
<accession>A0A1Y2AA23</accession>
<gene>
    <name evidence="2" type="ORF">BCR34DRAFT_582456</name>
</gene>
<dbReference type="EMBL" id="MCFA01000003">
    <property type="protein sequence ID" value="ORY19294.1"/>
    <property type="molecule type" value="Genomic_DNA"/>
</dbReference>
<comment type="caution">
    <text evidence="2">The sequence shown here is derived from an EMBL/GenBank/DDBJ whole genome shotgun (WGS) entry which is preliminary data.</text>
</comment>
<protein>
    <submittedName>
        <fullName evidence="2">Uncharacterized protein</fullName>
    </submittedName>
</protein>
<keyword evidence="1" id="KW-1133">Transmembrane helix</keyword>
<keyword evidence="1" id="KW-0812">Transmembrane</keyword>
<keyword evidence="3" id="KW-1185">Reference proteome</keyword>